<keyword evidence="4" id="KW-1185">Reference proteome</keyword>
<dbReference type="Proteomes" id="UP000037069">
    <property type="component" value="Unassembled WGS sequence"/>
</dbReference>
<evidence type="ECO:0000256" key="2">
    <source>
        <dbReference type="SAM" id="SignalP"/>
    </source>
</evidence>
<sequence length="105" mass="11737">MKYSIFLLTIALLLICSKAVATHSPHSDHDFSDSLNSNSIYRNDEQASVHTKHDKYGPYHKDTVVVEDANGNIQENTKIYRSNSSKLNLNIAICSILLIVGCMLK</sequence>
<organism evidence="3 4">
    <name type="scientific">Lucilia cuprina</name>
    <name type="common">Green bottle fly</name>
    <name type="synonym">Australian sheep blowfly</name>
    <dbReference type="NCBI Taxonomy" id="7375"/>
    <lineage>
        <taxon>Eukaryota</taxon>
        <taxon>Metazoa</taxon>
        <taxon>Ecdysozoa</taxon>
        <taxon>Arthropoda</taxon>
        <taxon>Hexapoda</taxon>
        <taxon>Insecta</taxon>
        <taxon>Pterygota</taxon>
        <taxon>Neoptera</taxon>
        <taxon>Endopterygota</taxon>
        <taxon>Diptera</taxon>
        <taxon>Brachycera</taxon>
        <taxon>Muscomorpha</taxon>
        <taxon>Oestroidea</taxon>
        <taxon>Calliphoridae</taxon>
        <taxon>Luciliinae</taxon>
        <taxon>Lucilia</taxon>
    </lineage>
</organism>
<feature type="transmembrane region" description="Helical" evidence="1">
    <location>
        <begin position="87"/>
        <end position="104"/>
    </location>
</feature>
<evidence type="ECO:0000313" key="4">
    <source>
        <dbReference type="Proteomes" id="UP000037069"/>
    </source>
</evidence>
<evidence type="ECO:0000256" key="1">
    <source>
        <dbReference type="SAM" id="Phobius"/>
    </source>
</evidence>
<name>A0A0L0BRY5_LUCCU</name>
<accession>A0A0L0BRY5</accession>
<dbReference type="AlphaFoldDB" id="A0A0L0BRY5"/>
<keyword evidence="1" id="KW-0472">Membrane</keyword>
<feature type="signal peptide" evidence="2">
    <location>
        <begin position="1"/>
        <end position="21"/>
    </location>
</feature>
<keyword evidence="1" id="KW-0812">Transmembrane</keyword>
<evidence type="ECO:0000313" key="3">
    <source>
        <dbReference type="EMBL" id="KNC22786.1"/>
    </source>
</evidence>
<keyword evidence="2" id="KW-0732">Signal</keyword>
<protein>
    <submittedName>
        <fullName evidence="3">Uncharacterized protein</fullName>
    </submittedName>
</protein>
<keyword evidence="1" id="KW-1133">Transmembrane helix</keyword>
<proteinExistence type="predicted"/>
<dbReference type="EMBL" id="JRES01001455">
    <property type="protein sequence ID" value="KNC22786.1"/>
    <property type="molecule type" value="Genomic_DNA"/>
</dbReference>
<gene>
    <name evidence="3" type="ORF">FF38_04111</name>
</gene>
<comment type="caution">
    <text evidence="3">The sequence shown here is derived from an EMBL/GenBank/DDBJ whole genome shotgun (WGS) entry which is preliminary data.</text>
</comment>
<feature type="chain" id="PRO_5005535023" evidence="2">
    <location>
        <begin position="22"/>
        <end position="105"/>
    </location>
</feature>
<reference evidence="3 4" key="1">
    <citation type="journal article" date="2015" name="Nat. Commun.">
        <title>Lucilia cuprina genome unlocks parasitic fly biology to underpin future interventions.</title>
        <authorList>
            <person name="Anstead C.A."/>
            <person name="Korhonen P.K."/>
            <person name="Young N.D."/>
            <person name="Hall R.S."/>
            <person name="Jex A.R."/>
            <person name="Murali S.C."/>
            <person name="Hughes D.S."/>
            <person name="Lee S.F."/>
            <person name="Perry T."/>
            <person name="Stroehlein A.J."/>
            <person name="Ansell B.R."/>
            <person name="Breugelmans B."/>
            <person name="Hofmann A."/>
            <person name="Qu J."/>
            <person name="Dugan S."/>
            <person name="Lee S.L."/>
            <person name="Chao H."/>
            <person name="Dinh H."/>
            <person name="Han Y."/>
            <person name="Doddapaneni H.V."/>
            <person name="Worley K.C."/>
            <person name="Muzny D.M."/>
            <person name="Ioannidis P."/>
            <person name="Waterhouse R.M."/>
            <person name="Zdobnov E.M."/>
            <person name="James P.J."/>
            <person name="Bagnall N.H."/>
            <person name="Kotze A.C."/>
            <person name="Gibbs R.A."/>
            <person name="Richards S."/>
            <person name="Batterham P."/>
            <person name="Gasser R.B."/>
        </authorList>
    </citation>
    <scope>NUCLEOTIDE SEQUENCE [LARGE SCALE GENOMIC DNA]</scope>
    <source>
        <strain evidence="3 4">LS</strain>
        <tissue evidence="3">Full body</tissue>
    </source>
</reference>
<dbReference type="OrthoDB" id="8041663at2759"/>